<dbReference type="Gene3D" id="3.30.420.10">
    <property type="entry name" value="Ribonuclease H-like superfamily/Ribonuclease H"/>
    <property type="match status" value="1"/>
</dbReference>
<gene>
    <name evidence="4" type="primary">LOC106012475</name>
</gene>
<dbReference type="PROSITE" id="PS50994">
    <property type="entry name" value="INTEGRASE"/>
    <property type="match status" value="1"/>
</dbReference>
<accession>A0ABM1A535</accession>
<dbReference type="GeneID" id="106012475"/>
<evidence type="ECO:0000256" key="1">
    <source>
        <dbReference type="SAM" id="MobiDB-lite"/>
    </source>
</evidence>
<evidence type="ECO:0000313" key="4">
    <source>
        <dbReference type="RefSeq" id="XP_012940989.1"/>
    </source>
</evidence>
<feature type="compositionally biased region" description="Polar residues" evidence="1">
    <location>
        <begin position="137"/>
        <end position="148"/>
    </location>
</feature>
<keyword evidence="3" id="KW-1185">Reference proteome</keyword>
<dbReference type="InterPro" id="IPR012337">
    <property type="entry name" value="RNaseH-like_sf"/>
</dbReference>
<sequence length="257" mass="29721">MPFSSYKMKEFATSWNFEIKTSSPRYPQSNGQSERFVNIVKTMFRKCTEEGSDPNLALLGYRNTPITGLPYSPAQLLMGRKLNDLVPTDPKMLKPQLPVDAPYLLQQRKIEQKKHYDRHTKSRPDHHVGDSVRVHTGRSNNWEKGVVTSMSQAPRSYYVTTEDGTTWRRNSRVINKSKHTPVINEPSSFDEDEHQSEQQPQGRQTNNQSTTSQVEFPNSQPRVELPCASYNNTTHYNRPAYTIRCGREVKMPKRYPE</sequence>
<proteinExistence type="predicted"/>
<feature type="compositionally biased region" description="Basic and acidic residues" evidence="1">
    <location>
        <begin position="122"/>
        <end position="133"/>
    </location>
</feature>
<dbReference type="SUPFAM" id="SSF53098">
    <property type="entry name" value="Ribonuclease H-like"/>
    <property type="match status" value="1"/>
</dbReference>
<feature type="region of interest" description="Disordered" evidence="1">
    <location>
        <begin position="112"/>
        <end position="148"/>
    </location>
</feature>
<dbReference type="InterPro" id="IPR001584">
    <property type="entry name" value="Integrase_cat-core"/>
</dbReference>
<evidence type="ECO:0000259" key="2">
    <source>
        <dbReference type="PROSITE" id="PS50994"/>
    </source>
</evidence>
<organism evidence="3 4">
    <name type="scientific">Aplysia californica</name>
    <name type="common">California sea hare</name>
    <dbReference type="NCBI Taxonomy" id="6500"/>
    <lineage>
        <taxon>Eukaryota</taxon>
        <taxon>Metazoa</taxon>
        <taxon>Spiralia</taxon>
        <taxon>Lophotrochozoa</taxon>
        <taxon>Mollusca</taxon>
        <taxon>Gastropoda</taxon>
        <taxon>Heterobranchia</taxon>
        <taxon>Euthyneura</taxon>
        <taxon>Tectipleura</taxon>
        <taxon>Aplysiida</taxon>
        <taxon>Aplysioidea</taxon>
        <taxon>Aplysiidae</taxon>
        <taxon>Aplysia</taxon>
    </lineage>
</organism>
<feature type="compositionally biased region" description="Polar residues" evidence="1">
    <location>
        <begin position="197"/>
        <end position="221"/>
    </location>
</feature>
<dbReference type="InterPro" id="IPR050951">
    <property type="entry name" value="Retrovirus_Pol_polyprotein"/>
</dbReference>
<feature type="domain" description="Integrase catalytic" evidence="2">
    <location>
        <begin position="1"/>
        <end position="98"/>
    </location>
</feature>
<feature type="compositionally biased region" description="Basic residues" evidence="1">
    <location>
        <begin position="169"/>
        <end position="179"/>
    </location>
</feature>
<dbReference type="RefSeq" id="XP_012940989.1">
    <property type="nucleotide sequence ID" value="XM_013085535.1"/>
</dbReference>
<evidence type="ECO:0000313" key="3">
    <source>
        <dbReference type="Proteomes" id="UP000694888"/>
    </source>
</evidence>
<name>A0ABM1A535_APLCA</name>
<dbReference type="InterPro" id="IPR036397">
    <property type="entry name" value="RNaseH_sf"/>
</dbReference>
<feature type="region of interest" description="Disordered" evidence="1">
    <location>
        <begin position="169"/>
        <end position="238"/>
    </location>
</feature>
<dbReference type="Proteomes" id="UP000694888">
    <property type="component" value="Unplaced"/>
</dbReference>
<dbReference type="PANTHER" id="PTHR37984:SF7">
    <property type="entry name" value="INTEGRASE CATALYTIC DOMAIN-CONTAINING PROTEIN"/>
    <property type="match status" value="1"/>
</dbReference>
<protein>
    <submittedName>
        <fullName evidence="4">Uncharacterized protein K02A2.6</fullName>
    </submittedName>
</protein>
<dbReference type="PANTHER" id="PTHR37984">
    <property type="entry name" value="PROTEIN CBG26694"/>
    <property type="match status" value="1"/>
</dbReference>
<reference evidence="4" key="1">
    <citation type="submission" date="2025-08" db="UniProtKB">
        <authorList>
            <consortium name="RefSeq"/>
        </authorList>
    </citation>
    <scope>IDENTIFICATION</scope>
</reference>